<dbReference type="GO" id="GO:0032259">
    <property type="term" value="P:methylation"/>
    <property type="evidence" value="ECO:0007669"/>
    <property type="project" value="UniProtKB-KW"/>
</dbReference>
<dbReference type="PANTHER" id="PTHR46429">
    <property type="entry name" value="23S RRNA (GUANOSINE-2'-O-)-METHYLTRANSFERASE RLMB"/>
    <property type="match status" value="1"/>
</dbReference>
<dbReference type="GO" id="GO:0008173">
    <property type="term" value="F:RNA methyltransferase activity"/>
    <property type="evidence" value="ECO:0007669"/>
    <property type="project" value="InterPro"/>
</dbReference>
<sequence>MTRSKSTNTRSRKPHREAGISARNRPRSHHGGKPGAAQDSWLYGDHAVMAALANPSRRFRRLVITKSKFDSLDVEVQGTIEEKVPPELMEKEGIAKLLPEHAIHQGIALLPLPLPDFRIEDLPGKDDQGFKVVAVLDQVTDPQNVGAILRSAAAFNVGAVILPDRHSPPITGVLAKAASGAVECVPVIRVGNLSRALEQLAELGYWRIGLDGHADQELEQAASDLQKIAIVLGAEGKGLRQLTARKCDLIAKLPISSEVESLNVSNAAAITFYELARAARTRENTALAGQK</sequence>
<dbReference type="SMART" id="SM00967">
    <property type="entry name" value="SpoU_sub_bind"/>
    <property type="match status" value="1"/>
</dbReference>
<dbReference type="InterPro" id="IPR013123">
    <property type="entry name" value="SpoU_subst-bd"/>
</dbReference>
<dbReference type="CDD" id="cd18103">
    <property type="entry name" value="SpoU-like_RlmB"/>
    <property type="match status" value="1"/>
</dbReference>
<feature type="region of interest" description="Disordered" evidence="3">
    <location>
        <begin position="1"/>
        <end position="38"/>
    </location>
</feature>
<dbReference type="Gene3D" id="3.30.1330.30">
    <property type="match status" value="1"/>
</dbReference>
<dbReference type="SUPFAM" id="SSF75217">
    <property type="entry name" value="alpha/beta knot"/>
    <property type="match status" value="1"/>
</dbReference>
<organism evidence="5 6">
    <name type="scientific">Sneathiella litorea</name>
    <dbReference type="NCBI Taxonomy" id="2606216"/>
    <lineage>
        <taxon>Bacteria</taxon>
        <taxon>Pseudomonadati</taxon>
        <taxon>Pseudomonadota</taxon>
        <taxon>Alphaproteobacteria</taxon>
        <taxon>Sneathiellales</taxon>
        <taxon>Sneathiellaceae</taxon>
        <taxon>Sneathiella</taxon>
    </lineage>
</organism>
<evidence type="ECO:0000256" key="1">
    <source>
        <dbReference type="ARBA" id="ARBA00022603"/>
    </source>
</evidence>
<evidence type="ECO:0000313" key="6">
    <source>
        <dbReference type="Proteomes" id="UP000476030"/>
    </source>
</evidence>
<dbReference type="GO" id="GO:0006396">
    <property type="term" value="P:RNA processing"/>
    <property type="evidence" value="ECO:0007669"/>
    <property type="project" value="InterPro"/>
</dbReference>
<evidence type="ECO:0000313" key="5">
    <source>
        <dbReference type="EMBL" id="MZR31199.1"/>
    </source>
</evidence>
<accession>A0A6L8W932</accession>
<dbReference type="InterPro" id="IPR029028">
    <property type="entry name" value="Alpha/beta_knot_MTases"/>
</dbReference>
<keyword evidence="2 5" id="KW-0808">Transferase</keyword>
<dbReference type="RefSeq" id="WP_161315725.1">
    <property type="nucleotide sequence ID" value="NZ_WTUW01000002.1"/>
</dbReference>
<dbReference type="SUPFAM" id="SSF55315">
    <property type="entry name" value="L30e-like"/>
    <property type="match status" value="1"/>
</dbReference>
<feature type="domain" description="RNA 2-O ribose methyltransferase substrate binding" evidence="4">
    <location>
        <begin position="41"/>
        <end position="117"/>
    </location>
</feature>
<dbReference type="Pfam" id="PF00588">
    <property type="entry name" value="SpoU_methylase"/>
    <property type="match status" value="1"/>
</dbReference>
<dbReference type="EMBL" id="WTUW01000002">
    <property type="protein sequence ID" value="MZR31199.1"/>
    <property type="molecule type" value="Genomic_DNA"/>
</dbReference>
<dbReference type="Gene3D" id="3.40.1280.10">
    <property type="match status" value="1"/>
</dbReference>
<dbReference type="InterPro" id="IPR004441">
    <property type="entry name" value="rRNA_MeTrfase_TrmH"/>
</dbReference>
<dbReference type="PANTHER" id="PTHR46429:SF1">
    <property type="entry name" value="23S RRNA (GUANOSINE-2'-O-)-METHYLTRANSFERASE RLMB"/>
    <property type="match status" value="1"/>
</dbReference>
<evidence type="ECO:0000256" key="3">
    <source>
        <dbReference type="SAM" id="MobiDB-lite"/>
    </source>
</evidence>
<comment type="caution">
    <text evidence="5">The sequence shown here is derived from an EMBL/GenBank/DDBJ whole genome shotgun (WGS) entry which is preliminary data.</text>
</comment>
<keyword evidence="1 5" id="KW-0489">Methyltransferase</keyword>
<keyword evidence="6" id="KW-1185">Reference proteome</keyword>
<dbReference type="InterPro" id="IPR029026">
    <property type="entry name" value="tRNA_m1G_MTases_N"/>
</dbReference>
<protein>
    <submittedName>
        <fullName evidence="5">23S rRNA (Guanosine(2251)-2'-O)-methyltransferase RlmB</fullName>
    </submittedName>
</protein>
<gene>
    <name evidence="5" type="primary">rlmB</name>
    <name evidence="5" type="ORF">GQE98_11210</name>
</gene>
<dbReference type="Pfam" id="PF08032">
    <property type="entry name" value="SpoU_sub_bind"/>
    <property type="match status" value="1"/>
</dbReference>
<dbReference type="InterPro" id="IPR029064">
    <property type="entry name" value="Ribosomal_eL30-like_sf"/>
</dbReference>
<dbReference type="Proteomes" id="UP000476030">
    <property type="component" value="Unassembled WGS sequence"/>
</dbReference>
<dbReference type="NCBIfam" id="TIGR00186">
    <property type="entry name" value="rRNA_methyl_3"/>
    <property type="match status" value="1"/>
</dbReference>
<name>A0A6L8W932_9PROT</name>
<reference evidence="5 6" key="1">
    <citation type="submission" date="2019-12" db="EMBL/GenBank/DDBJ databases">
        <title>Snethiella sp. nov. sp. isolated from sea sand.</title>
        <authorList>
            <person name="Kim J."/>
            <person name="Jeong S.E."/>
            <person name="Jung H.S."/>
            <person name="Jeon C.O."/>
        </authorList>
    </citation>
    <scope>NUCLEOTIDE SEQUENCE [LARGE SCALE GENOMIC DNA]</scope>
    <source>
        <strain evidence="5 6">DP05</strain>
    </source>
</reference>
<evidence type="ECO:0000256" key="2">
    <source>
        <dbReference type="ARBA" id="ARBA00022679"/>
    </source>
</evidence>
<dbReference type="GO" id="GO:0003723">
    <property type="term" value="F:RNA binding"/>
    <property type="evidence" value="ECO:0007669"/>
    <property type="project" value="InterPro"/>
</dbReference>
<evidence type="ECO:0000259" key="4">
    <source>
        <dbReference type="SMART" id="SM00967"/>
    </source>
</evidence>
<dbReference type="InterPro" id="IPR001537">
    <property type="entry name" value="SpoU_MeTrfase"/>
</dbReference>
<dbReference type="AlphaFoldDB" id="A0A6L8W932"/>
<dbReference type="GO" id="GO:0005829">
    <property type="term" value="C:cytosol"/>
    <property type="evidence" value="ECO:0007669"/>
    <property type="project" value="TreeGrafter"/>
</dbReference>
<proteinExistence type="predicted"/>